<dbReference type="PANTHER" id="PTHR34512:SF30">
    <property type="entry name" value="OUTER MEMBRANE PROTEIN ASSEMBLY FACTOR BAMB"/>
    <property type="match status" value="1"/>
</dbReference>
<evidence type="ECO:0000313" key="3">
    <source>
        <dbReference type="Proteomes" id="UP001189429"/>
    </source>
</evidence>
<organism evidence="2 3">
    <name type="scientific">Prorocentrum cordatum</name>
    <dbReference type="NCBI Taxonomy" id="2364126"/>
    <lineage>
        <taxon>Eukaryota</taxon>
        <taxon>Sar</taxon>
        <taxon>Alveolata</taxon>
        <taxon>Dinophyceae</taxon>
        <taxon>Prorocentrales</taxon>
        <taxon>Prorocentraceae</taxon>
        <taxon>Prorocentrum</taxon>
    </lineage>
</organism>
<keyword evidence="3" id="KW-1185">Reference proteome</keyword>
<reference evidence="2" key="1">
    <citation type="submission" date="2023-10" db="EMBL/GenBank/DDBJ databases">
        <authorList>
            <person name="Chen Y."/>
            <person name="Shah S."/>
            <person name="Dougan E. K."/>
            <person name="Thang M."/>
            <person name="Chan C."/>
        </authorList>
    </citation>
    <scope>NUCLEOTIDE SEQUENCE [LARGE SCALE GENOMIC DNA]</scope>
</reference>
<sequence length="433" mass="46633">YRSGDVGEITDIVTEPDGEERAMIHWQRTNHRSAAELSALGKRFARVREEVGAVPMLVGSTTSGYLFALALDSGEELWAIKASDEIAGVKGAVSGKNGIVVAATKRCTDRYCYKYRNQTNPFVPGNQVILGLIAADGSAAWQFKPQSPVWNFVPQYGKDNDTLMFNDFEGTTYCLDLLTGALLWQHDGSMGTYTQANAVYWPTGNMIFAVGVAEYDHRFCNPFPAPGILPHCGTWPGSPGWVRALNATSGRLKWESDTPEPPASAGVGMMHQPKHTRLILTMGHNCWHNSPSQIWAFDPQNGAFRWSRIGPTLWSNHCAGDLEGGDIRRAMGGRATCSPGAWSAPAIDAFGDLYIGSQVGELQRWGSLDGSTGARGITLLSTLTTGVAFQDQAISFAPGLMAVATCTSLVVFQTSDGEPSIPSDVDLGSGAEY</sequence>
<dbReference type="SUPFAM" id="SSF50998">
    <property type="entry name" value="Quinoprotein alcohol dehydrogenase-like"/>
    <property type="match status" value="1"/>
</dbReference>
<dbReference type="InterPro" id="IPR002372">
    <property type="entry name" value="PQQ_rpt_dom"/>
</dbReference>
<feature type="domain" description="Pyrrolo-quinoline quinone repeat" evidence="1">
    <location>
        <begin position="58"/>
        <end position="195"/>
    </location>
</feature>
<evidence type="ECO:0000259" key="1">
    <source>
        <dbReference type="Pfam" id="PF13360"/>
    </source>
</evidence>
<protein>
    <recommendedName>
        <fullName evidence="1">Pyrrolo-quinoline quinone repeat domain-containing protein</fullName>
    </recommendedName>
</protein>
<comment type="caution">
    <text evidence="2">The sequence shown here is derived from an EMBL/GenBank/DDBJ whole genome shotgun (WGS) entry which is preliminary data.</text>
</comment>
<accession>A0ABN9TP78</accession>
<gene>
    <name evidence="2" type="ORF">PCOR1329_LOCUS40741</name>
</gene>
<evidence type="ECO:0000313" key="2">
    <source>
        <dbReference type="EMBL" id="CAK0847572.1"/>
    </source>
</evidence>
<dbReference type="Gene3D" id="2.130.10.10">
    <property type="entry name" value="YVTN repeat-like/Quinoprotein amine dehydrogenase"/>
    <property type="match status" value="1"/>
</dbReference>
<dbReference type="PANTHER" id="PTHR34512">
    <property type="entry name" value="CELL SURFACE PROTEIN"/>
    <property type="match status" value="1"/>
</dbReference>
<dbReference type="InterPro" id="IPR015943">
    <property type="entry name" value="WD40/YVTN_repeat-like_dom_sf"/>
</dbReference>
<feature type="non-terminal residue" evidence="2">
    <location>
        <position position="1"/>
    </location>
</feature>
<proteinExistence type="predicted"/>
<dbReference type="EMBL" id="CAUYUJ010014912">
    <property type="protein sequence ID" value="CAK0847572.1"/>
    <property type="molecule type" value="Genomic_DNA"/>
</dbReference>
<dbReference type="Pfam" id="PF13360">
    <property type="entry name" value="PQQ_2"/>
    <property type="match status" value="1"/>
</dbReference>
<name>A0ABN9TP78_9DINO</name>
<dbReference type="InterPro" id="IPR011047">
    <property type="entry name" value="Quinoprotein_ADH-like_sf"/>
</dbReference>
<dbReference type="Proteomes" id="UP001189429">
    <property type="component" value="Unassembled WGS sequence"/>
</dbReference>